<evidence type="ECO:0000256" key="1">
    <source>
        <dbReference type="SAM" id="MobiDB-lite"/>
    </source>
</evidence>
<proteinExistence type="predicted"/>
<evidence type="ECO:0008006" key="3">
    <source>
        <dbReference type="Google" id="ProtNLM"/>
    </source>
</evidence>
<accession>A0A6L2N467</accession>
<dbReference type="AlphaFoldDB" id="A0A6L2N467"/>
<name>A0A6L2N467_TANCI</name>
<feature type="region of interest" description="Disordered" evidence="1">
    <location>
        <begin position="719"/>
        <end position="738"/>
    </location>
</feature>
<dbReference type="EMBL" id="BKCJ010008185">
    <property type="protein sequence ID" value="GEU80986.1"/>
    <property type="molecule type" value="Genomic_DNA"/>
</dbReference>
<protein>
    <recommendedName>
        <fullName evidence="3">CCHC-type domain-containing protein</fullName>
    </recommendedName>
</protein>
<comment type="caution">
    <text evidence="2">The sequence shown here is derived from an EMBL/GenBank/DDBJ whole genome shotgun (WGS) entry which is preliminary data.</text>
</comment>
<evidence type="ECO:0000313" key="2">
    <source>
        <dbReference type="EMBL" id="GEU80986.1"/>
    </source>
</evidence>
<organism evidence="2">
    <name type="scientific">Tanacetum cinerariifolium</name>
    <name type="common">Dalmatian daisy</name>
    <name type="synonym">Chrysanthemum cinerariifolium</name>
    <dbReference type="NCBI Taxonomy" id="118510"/>
    <lineage>
        <taxon>Eukaryota</taxon>
        <taxon>Viridiplantae</taxon>
        <taxon>Streptophyta</taxon>
        <taxon>Embryophyta</taxon>
        <taxon>Tracheophyta</taxon>
        <taxon>Spermatophyta</taxon>
        <taxon>Magnoliopsida</taxon>
        <taxon>eudicotyledons</taxon>
        <taxon>Gunneridae</taxon>
        <taxon>Pentapetalae</taxon>
        <taxon>asterids</taxon>
        <taxon>campanulids</taxon>
        <taxon>Asterales</taxon>
        <taxon>Asteraceae</taxon>
        <taxon>Asteroideae</taxon>
        <taxon>Anthemideae</taxon>
        <taxon>Anthemidinae</taxon>
        <taxon>Tanacetum</taxon>
    </lineage>
</organism>
<reference evidence="2" key="1">
    <citation type="journal article" date="2019" name="Sci. Rep.">
        <title>Draft genome of Tanacetum cinerariifolium, the natural source of mosquito coil.</title>
        <authorList>
            <person name="Yamashiro T."/>
            <person name="Shiraishi A."/>
            <person name="Satake H."/>
            <person name="Nakayama K."/>
        </authorList>
    </citation>
    <scope>NUCLEOTIDE SEQUENCE</scope>
</reference>
<feature type="region of interest" description="Disordered" evidence="1">
    <location>
        <begin position="748"/>
        <end position="803"/>
    </location>
</feature>
<sequence>MNTASTSGSGPLPSNIFANPKGELKAITTRSGLVLDGPSVPMPPPFINLEEDERVEETLTNQDLAEYTIKYQKMLKALLSNKEKLLELENTPLNENCSAIILKKLPEKLEEPGKFLILVLLILGRPLLRTARALIDIHGEEMILRDGDERLTLNMIHDTSSYSNQPKKESINMINIYDDSYEDYLEDLSPSPHNINPLSGSTTFSSNHLLEEFADELALITFPPGNDDLPFAIESDLREIEYLLNHDPTKEMDSILKDSVDEDNLVKTKKEILFSLLFPPATKNPNDKFFYTIPEMFTDEHALDYSSPPLYDNFYDDLNELSLIMMISSDFLSSPEYDSFLFEDFSEVMLCLQPTTRTKSVETKGPTSGIRAIWKNFELEEPFSINKRLFSDPIESLSPRVVAAAKLPILNPNEFDLWKMRIKQYFLMTNYSVWEVILNGDSPTPTRVVHGVVQAVSPTTVEQRLAKKNELKARGTLLMALPDKNQSKFNTHKDAKYLMEAIEKSQSNSPQLDNDDIKQIDADDLEEMDLQWQMAMLTIRAMRFLQRTRRNLGANGTTFIGFDMSKVECYNCHRRCHFARECSVMVLVGMIGAFRQMKNQQTMPSWHLPPSTSLSSSDNEVAPYTKACSKAYATLQLHYDKMTNDLRLGYDTQVFSSTVFDCDELLSFEIDDSESSSPMHNRYKLEEGYYAVPPPYTAPKPDLVFHDAPTVSATVPNVLNVKPSTTKPNKEMSQSHRPSAPIIEDWVSDSEDESKGEPMPTQKAPSFVETSKHVKTPRTSVKPVEHPTPAENLRKDIPKSRGHRHSWNRKACFVCKSLNHLIKDRDYYDKKMVQKLVRNHAMRGNPQHYERMTHPHTNRHVVPTSVLTRSRLVPLNATRPVTTAVPQTNVPA</sequence>
<gene>
    <name evidence="2" type="ORF">Tci_052964</name>
</gene>